<dbReference type="VEuPathDB" id="FungiDB:H310_03598"/>
<accession>A0A024UI75</accession>
<feature type="transmembrane region" description="Helical" evidence="1">
    <location>
        <begin position="71"/>
        <end position="88"/>
    </location>
</feature>
<dbReference type="RefSeq" id="XP_008865751.1">
    <property type="nucleotide sequence ID" value="XM_008867529.1"/>
</dbReference>
<reference evidence="2" key="1">
    <citation type="submission" date="2013-12" db="EMBL/GenBank/DDBJ databases">
        <title>The Genome Sequence of Aphanomyces invadans NJM9701.</title>
        <authorList>
            <consortium name="The Broad Institute Genomics Platform"/>
            <person name="Russ C."/>
            <person name="Tyler B."/>
            <person name="van West P."/>
            <person name="Dieguez-Uribeondo J."/>
            <person name="Young S.K."/>
            <person name="Zeng Q."/>
            <person name="Gargeya S."/>
            <person name="Fitzgerald M."/>
            <person name="Abouelleil A."/>
            <person name="Alvarado L."/>
            <person name="Chapman S.B."/>
            <person name="Gainer-Dewar J."/>
            <person name="Goldberg J."/>
            <person name="Griggs A."/>
            <person name="Gujja S."/>
            <person name="Hansen M."/>
            <person name="Howarth C."/>
            <person name="Imamovic A."/>
            <person name="Ireland A."/>
            <person name="Larimer J."/>
            <person name="McCowan C."/>
            <person name="Murphy C."/>
            <person name="Pearson M."/>
            <person name="Poon T.W."/>
            <person name="Priest M."/>
            <person name="Roberts A."/>
            <person name="Saif S."/>
            <person name="Shea T."/>
            <person name="Sykes S."/>
            <person name="Wortman J."/>
            <person name="Nusbaum C."/>
            <person name="Birren B."/>
        </authorList>
    </citation>
    <scope>NUCLEOTIDE SEQUENCE [LARGE SCALE GENOMIC DNA]</scope>
    <source>
        <strain evidence="2">NJM9701</strain>
    </source>
</reference>
<keyword evidence="1" id="KW-0472">Membrane</keyword>
<keyword evidence="1" id="KW-0812">Transmembrane</keyword>
<dbReference type="OrthoDB" id="167910at2759"/>
<gene>
    <name evidence="2" type="ORF">H310_03598</name>
</gene>
<organism evidence="2">
    <name type="scientific">Aphanomyces invadans</name>
    <dbReference type="NCBI Taxonomy" id="157072"/>
    <lineage>
        <taxon>Eukaryota</taxon>
        <taxon>Sar</taxon>
        <taxon>Stramenopiles</taxon>
        <taxon>Oomycota</taxon>
        <taxon>Saprolegniomycetes</taxon>
        <taxon>Saprolegniales</taxon>
        <taxon>Verrucalvaceae</taxon>
        <taxon>Aphanomyces</taxon>
    </lineage>
</organism>
<protein>
    <submittedName>
        <fullName evidence="2">Uncharacterized protein</fullName>
    </submittedName>
</protein>
<dbReference type="EMBL" id="KI913956">
    <property type="protein sequence ID" value="ETW05974.1"/>
    <property type="molecule type" value="Genomic_DNA"/>
</dbReference>
<proteinExistence type="predicted"/>
<keyword evidence="1" id="KW-1133">Transmembrane helix</keyword>
<name>A0A024UI75_9STRA</name>
<dbReference type="AlphaFoldDB" id="A0A024UI75"/>
<sequence length="123" mass="13186">MAMSHHVSKAYLDAGVECAALNPSSVCQSKRLAAKLQNEMQHINYATIDMSAVYERTSTSSSSWPSVEVESTTTAGIIAACVLAFAVLRTQRRRSGYVGIPQASGTTEAAPAAINWPWYTSSN</sequence>
<evidence type="ECO:0000256" key="1">
    <source>
        <dbReference type="SAM" id="Phobius"/>
    </source>
</evidence>
<evidence type="ECO:0000313" key="2">
    <source>
        <dbReference type="EMBL" id="ETW05974.1"/>
    </source>
</evidence>
<dbReference type="GeneID" id="20080648"/>